<evidence type="ECO:0000259" key="9">
    <source>
        <dbReference type="Pfam" id="PF08264"/>
    </source>
</evidence>
<dbReference type="Pfam" id="PF10458">
    <property type="entry name" value="Val_tRNA-synt_C"/>
    <property type="match status" value="1"/>
</dbReference>
<gene>
    <name evidence="7" type="primary">valS</name>
    <name evidence="11" type="ORF">DOFOFD_07665</name>
</gene>
<dbReference type="NCBIfam" id="NF004349">
    <property type="entry name" value="PRK05729.1"/>
    <property type="match status" value="1"/>
</dbReference>
<keyword evidence="3 7" id="KW-0067">ATP-binding</keyword>
<evidence type="ECO:0000259" key="8">
    <source>
        <dbReference type="Pfam" id="PF00133"/>
    </source>
</evidence>
<dbReference type="Pfam" id="PF00133">
    <property type="entry name" value="tRNA-synt_1"/>
    <property type="match status" value="1"/>
</dbReference>
<dbReference type="PRINTS" id="PR00986">
    <property type="entry name" value="TRNASYNTHVAL"/>
</dbReference>
<dbReference type="GO" id="GO:0016874">
    <property type="term" value="F:ligase activity"/>
    <property type="evidence" value="ECO:0007669"/>
    <property type="project" value="UniProtKB-KW"/>
</dbReference>
<dbReference type="InterPro" id="IPR014729">
    <property type="entry name" value="Rossmann-like_a/b/a_fold"/>
</dbReference>
<dbReference type="HAMAP" id="MF_02004">
    <property type="entry name" value="Val_tRNA_synth_type1"/>
    <property type="match status" value="1"/>
</dbReference>
<comment type="similarity">
    <text evidence="7">Belongs to the class-I aminoacyl-tRNA synthetase family. ValS type 1 subfamily.</text>
</comment>
<dbReference type="SUPFAM" id="SSF47323">
    <property type="entry name" value="Anticodon-binding domain of a subclass of class I aminoacyl-tRNA synthetases"/>
    <property type="match status" value="1"/>
</dbReference>
<feature type="domain" description="Methionyl/Valyl/Leucyl/Isoleucyl-tRNA synthetase anticodon-binding" evidence="9">
    <location>
        <begin position="625"/>
        <end position="769"/>
    </location>
</feature>
<dbReference type="InterPro" id="IPR009008">
    <property type="entry name" value="Val/Leu/Ile-tRNA-synth_edit"/>
</dbReference>
<dbReference type="InterPro" id="IPR002300">
    <property type="entry name" value="aa-tRNA-synth_Ia"/>
</dbReference>
<comment type="domain">
    <text evidence="7">ValRS has two distinct active sites: one for aminoacylation and one for editing. The misactivated threonine is translocated from the active site to the editing site.</text>
</comment>
<dbReference type="RefSeq" id="WP_394819786.1">
    <property type="nucleotide sequence ID" value="NZ_JAWJZY010000003.1"/>
</dbReference>
<dbReference type="SUPFAM" id="SSF50677">
    <property type="entry name" value="ValRS/IleRS/LeuRS editing domain"/>
    <property type="match status" value="1"/>
</dbReference>
<feature type="short sequence motif" description="'KMSKS' region" evidence="7">
    <location>
        <begin position="542"/>
        <end position="546"/>
    </location>
</feature>
<feature type="domain" description="Aminoacyl-tRNA synthetase class Ia" evidence="8">
    <location>
        <begin position="15"/>
        <end position="581"/>
    </location>
</feature>
<dbReference type="EMBL" id="JAWJZY010000003">
    <property type="protein sequence ID" value="MEE8658886.1"/>
    <property type="molecule type" value="Genomic_DNA"/>
</dbReference>
<comment type="catalytic activity">
    <reaction evidence="6 7">
        <text>tRNA(Val) + L-valine + ATP = L-valyl-tRNA(Val) + AMP + diphosphate</text>
        <dbReference type="Rhea" id="RHEA:10704"/>
        <dbReference type="Rhea" id="RHEA-COMP:9672"/>
        <dbReference type="Rhea" id="RHEA-COMP:9708"/>
        <dbReference type="ChEBI" id="CHEBI:30616"/>
        <dbReference type="ChEBI" id="CHEBI:33019"/>
        <dbReference type="ChEBI" id="CHEBI:57762"/>
        <dbReference type="ChEBI" id="CHEBI:78442"/>
        <dbReference type="ChEBI" id="CHEBI:78537"/>
        <dbReference type="ChEBI" id="CHEBI:456215"/>
        <dbReference type="EC" id="6.1.1.9"/>
    </reaction>
</comment>
<dbReference type="Gene3D" id="1.10.730.10">
    <property type="entry name" value="Isoleucyl-tRNA Synthetase, Domain 1"/>
    <property type="match status" value="1"/>
</dbReference>
<protein>
    <recommendedName>
        <fullName evidence="7">Valine--tRNA ligase</fullName>
        <ecNumber evidence="7">6.1.1.9</ecNumber>
    </recommendedName>
    <alternativeName>
        <fullName evidence="7">Valyl-tRNA synthetase</fullName>
        <shortName evidence="7">ValRS</shortName>
    </alternativeName>
</protein>
<dbReference type="PANTHER" id="PTHR11946:SF93">
    <property type="entry name" value="VALINE--TRNA LIGASE, CHLOROPLASTIC_MITOCHONDRIAL 2"/>
    <property type="match status" value="1"/>
</dbReference>
<dbReference type="Gene3D" id="3.90.740.10">
    <property type="entry name" value="Valyl/Leucyl/Isoleucyl-tRNA synthetase, editing domain"/>
    <property type="match status" value="1"/>
</dbReference>
<keyword evidence="7" id="KW-0963">Cytoplasm</keyword>
<dbReference type="Proteomes" id="UP001312908">
    <property type="component" value="Unassembled WGS sequence"/>
</dbReference>
<dbReference type="CDD" id="cd00817">
    <property type="entry name" value="ValRS_core"/>
    <property type="match status" value="1"/>
</dbReference>
<dbReference type="InterPro" id="IPR010978">
    <property type="entry name" value="tRNA-bd_arm"/>
</dbReference>
<evidence type="ECO:0000256" key="4">
    <source>
        <dbReference type="ARBA" id="ARBA00022917"/>
    </source>
</evidence>
<comment type="function">
    <text evidence="7">Catalyzes the attachment of valine to tRNA(Val). As ValRS can inadvertently accommodate and process structurally similar amino acids such as threonine, to avoid such errors, it has a 'posttransfer' editing activity that hydrolyzes mischarged Thr-tRNA(Val) in a tRNA-dependent manner.</text>
</comment>
<evidence type="ECO:0000256" key="6">
    <source>
        <dbReference type="ARBA" id="ARBA00047552"/>
    </source>
</evidence>
<dbReference type="SUPFAM" id="SSF46589">
    <property type="entry name" value="tRNA-binding arm"/>
    <property type="match status" value="1"/>
</dbReference>
<evidence type="ECO:0000256" key="2">
    <source>
        <dbReference type="ARBA" id="ARBA00022741"/>
    </source>
</evidence>
<evidence type="ECO:0000256" key="5">
    <source>
        <dbReference type="ARBA" id="ARBA00023146"/>
    </source>
</evidence>
<evidence type="ECO:0000259" key="10">
    <source>
        <dbReference type="Pfam" id="PF10458"/>
    </source>
</evidence>
<dbReference type="CDD" id="cd07962">
    <property type="entry name" value="Anticodon_Ia_Val"/>
    <property type="match status" value="1"/>
</dbReference>
<keyword evidence="1 7" id="KW-0436">Ligase</keyword>
<name>A0ABU7U486_9PROT</name>
<dbReference type="Pfam" id="PF08264">
    <property type="entry name" value="Anticodon_1"/>
    <property type="match status" value="1"/>
</dbReference>
<dbReference type="NCBIfam" id="TIGR00422">
    <property type="entry name" value="valS"/>
    <property type="match status" value="1"/>
</dbReference>
<comment type="domain">
    <text evidence="7">The C-terminal coiled-coil domain is crucial for aminoacylation activity.</text>
</comment>
<accession>A0ABU7U486</accession>
<evidence type="ECO:0000313" key="11">
    <source>
        <dbReference type="EMBL" id="MEE8658886.1"/>
    </source>
</evidence>
<evidence type="ECO:0000256" key="7">
    <source>
        <dbReference type="HAMAP-Rule" id="MF_02004"/>
    </source>
</evidence>
<evidence type="ECO:0000256" key="3">
    <source>
        <dbReference type="ARBA" id="ARBA00022840"/>
    </source>
</evidence>
<feature type="domain" description="Valyl-tRNA synthetase tRNA-binding arm" evidence="10">
    <location>
        <begin position="828"/>
        <end position="892"/>
    </location>
</feature>
<dbReference type="InterPro" id="IPR002303">
    <property type="entry name" value="Valyl-tRNA_ligase"/>
</dbReference>
<evidence type="ECO:0000313" key="12">
    <source>
        <dbReference type="Proteomes" id="UP001312908"/>
    </source>
</evidence>
<reference evidence="11 12" key="1">
    <citation type="submission" date="2023-10" db="EMBL/GenBank/DDBJ databases">
        <title>Sorlinia euscelidii gen. nov., sp. nov., an acetic acid bacteria isolated from the gut of Euscelidius variegatus emitter.</title>
        <authorList>
            <person name="Michoud G."/>
            <person name="Marasco R."/>
            <person name="Seferji K."/>
            <person name="Gonella E."/>
            <person name="Garuglieri E."/>
            <person name="Alma A."/>
            <person name="Mapelli F."/>
            <person name="Borin S."/>
            <person name="Daffonchio D."/>
            <person name="Crotti E."/>
        </authorList>
    </citation>
    <scope>NUCLEOTIDE SEQUENCE [LARGE SCALE GENOMIC DNA]</scope>
    <source>
        <strain evidence="11 12">EV16P</strain>
    </source>
</reference>
<feature type="coiled-coil region" evidence="7">
    <location>
        <begin position="826"/>
        <end position="860"/>
    </location>
</feature>
<keyword evidence="7" id="KW-0175">Coiled coil</keyword>
<dbReference type="SUPFAM" id="SSF52374">
    <property type="entry name" value="Nucleotidylyl transferase"/>
    <property type="match status" value="1"/>
</dbReference>
<organism evidence="11 12">
    <name type="scientific">Sorlinia euscelidii</name>
    <dbReference type="NCBI Taxonomy" id="3081148"/>
    <lineage>
        <taxon>Bacteria</taxon>
        <taxon>Pseudomonadati</taxon>
        <taxon>Pseudomonadota</taxon>
        <taxon>Alphaproteobacteria</taxon>
        <taxon>Acetobacterales</taxon>
        <taxon>Acetobacteraceae</taxon>
        <taxon>Sorlinia</taxon>
    </lineage>
</organism>
<dbReference type="InterPro" id="IPR037118">
    <property type="entry name" value="Val-tRNA_synth_C_sf"/>
</dbReference>
<keyword evidence="2 7" id="KW-0547">Nucleotide-binding</keyword>
<dbReference type="PANTHER" id="PTHR11946">
    <property type="entry name" value="VALYL-TRNA SYNTHETASES"/>
    <property type="match status" value="1"/>
</dbReference>
<dbReference type="InterPro" id="IPR013155">
    <property type="entry name" value="M/V/L/I-tRNA-synth_anticd-bd"/>
</dbReference>
<evidence type="ECO:0000256" key="1">
    <source>
        <dbReference type="ARBA" id="ARBA00022598"/>
    </source>
</evidence>
<dbReference type="InterPro" id="IPR019499">
    <property type="entry name" value="Val-tRNA_synth_tRNA-bd"/>
</dbReference>
<keyword evidence="12" id="KW-1185">Reference proteome</keyword>
<dbReference type="Gene3D" id="3.40.50.620">
    <property type="entry name" value="HUPs"/>
    <property type="match status" value="2"/>
</dbReference>
<sequence length="896" mass="100515">MLDKSFDPSKYEARLYKEWEDAGLFKANPAQGGEAFTIMFPPPNVTGSLHFGHALNFALQDIIIRAKRMEGRNVLWQAGTDHAGIATQLVVEKALAAEGHSRTALGREAFLRRVWDWKETYGGTIVSQLRQLGASADWTRERFTMDDGLSRAVREVFVTLYEQKLIYRDRRLVNWDPVFGTAISDLEIENRDVNGSMWHVAYPLKNGGQITVATTRPETMLADMAVAVHPDDARYREMIGQTVFLPLVGREIPIVADTYSDPEKGTGAVKITPAHDFNDFALGRRHNLAMPSILDARAAVTLEEIAGDLRDVPDVTDIAFIKTLEGVDRVEARKQIVAKLEEMGFLIKVEPHRLSMPHAQRGGAVVEPRLTTQWFCDAETLAKPAIQAVENKAVKFEPQQWENTFFAWMRDIQPWCISRQLWWGHRIPAWYGPDGTVFVAHDDVGACRKARAHYGRDVALTQDEDVLDTWFSSALWPFSTLGWPEKTAELARYYPTSVLLTGFDIIFFWVARMMMMGLHFTGKAPFETVVIHGLVRDEHGQKMSKSKGNGLDPLELIAEYGADATRMAICALAGPGRNIRFGRKRVEDYRSFITKLWNAARFCEMNGVKADPAFDPAAVRTSVAKWLLTEADMALSAAQQALDHYRFDEYAGQAYRFVWNIFCDWFLEFAKPFFAGEDVVARGEIQGVASHVLSRILTILHPVIPFVTSVLWENLGHQNALPSEAWPKFTENAQSDPTIDEVRWIIALISEIRALRAEMNVPAGQKIAVFLQEADAGVSARIEVWRPVIERMARLATIDMLDGAPPGSAALSVLQGATLVMPLEGLIDIAAEKNRVEKEIEKARSELEKVEKKLANAAFIERAKPEVVEENRARAASFADDIARLERAVARLNAIN</sequence>
<dbReference type="EC" id="6.1.1.9" evidence="7"/>
<proteinExistence type="inferred from homology"/>
<comment type="caution">
    <text evidence="11">The sequence shown here is derived from an EMBL/GenBank/DDBJ whole genome shotgun (WGS) entry which is preliminary data.</text>
</comment>
<keyword evidence="4 7" id="KW-0648">Protein biosynthesis</keyword>
<comment type="subunit">
    <text evidence="7">Monomer.</text>
</comment>
<keyword evidence="5 7" id="KW-0030">Aminoacyl-tRNA synthetase</keyword>
<dbReference type="InterPro" id="IPR009080">
    <property type="entry name" value="tRNAsynth_Ia_anticodon-bd"/>
</dbReference>
<comment type="caution">
    <text evidence="7">Lacks conserved residue(s) required for the propagation of feature annotation.</text>
</comment>
<comment type="subcellular location">
    <subcellularLocation>
        <location evidence="7">Cytoplasm</location>
    </subcellularLocation>
</comment>
<feature type="binding site" evidence="7">
    <location>
        <position position="545"/>
    </location>
    <ligand>
        <name>ATP</name>
        <dbReference type="ChEBI" id="CHEBI:30616"/>
    </ligand>
</feature>
<dbReference type="Gene3D" id="1.10.287.380">
    <property type="entry name" value="Valyl-tRNA synthetase, C-terminal domain"/>
    <property type="match status" value="1"/>
</dbReference>
<dbReference type="InterPro" id="IPR033705">
    <property type="entry name" value="Anticodon_Ia_Val"/>
</dbReference>